<dbReference type="Proteomes" id="UP000256829">
    <property type="component" value="Unassembled WGS sequence"/>
</dbReference>
<evidence type="ECO:0000313" key="2">
    <source>
        <dbReference type="Proteomes" id="UP000256829"/>
    </source>
</evidence>
<gene>
    <name evidence="1" type="ORF">DX912_11310</name>
</gene>
<keyword evidence="2" id="KW-1185">Reference proteome</keyword>
<dbReference type="AlphaFoldDB" id="A0A3D8VBA6"/>
<comment type="caution">
    <text evidence="1">The sequence shown here is derived from an EMBL/GenBank/DDBJ whole genome shotgun (WGS) entry which is preliminary data.</text>
</comment>
<dbReference type="EMBL" id="QTJR01000007">
    <property type="protein sequence ID" value="RDY66707.1"/>
    <property type="molecule type" value="Genomic_DNA"/>
</dbReference>
<accession>A0A3D8VBA6</accession>
<dbReference type="RefSeq" id="WP_115842629.1">
    <property type="nucleotide sequence ID" value="NZ_QTJR01000007.1"/>
</dbReference>
<sequence>MSKKKRRRSERTEARSPVSLSITALPFVAEREQGRPNYWAVEPVDETPRKQIEAQRVGAKYAVQYAQWLKANPDLVGMGTLGWIAADIDFQDPDRTGYWIGFFSCIERFLFDGVTAE</sequence>
<reference evidence="1 2" key="1">
    <citation type="submission" date="2018-08" db="EMBL/GenBank/DDBJ databases">
        <title>Lysobacter soli KCTC 22011, whole genome shotgun sequence.</title>
        <authorList>
            <person name="Zhang X."/>
            <person name="Feng G."/>
            <person name="Zhu H."/>
        </authorList>
    </citation>
    <scope>NUCLEOTIDE SEQUENCE [LARGE SCALE GENOMIC DNA]</scope>
    <source>
        <strain evidence="1 2">KCTC 22011</strain>
    </source>
</reference>
<name>A0A3D8VBA6_9GAMM</name>
<proteinExistence type="predicted"/>
<organism evidence="1 2">
    <name type="scientific">Lysobacter soli</name>
    <dbReference type="NCBI Taxonomy" id="453783"/>
    <lineage>
        <taxon>Bacteria</taxon>
        <taxon>Pseudomonadati</taxon>
        <taxon>Pseudomonadota</taxon>
        <taxon>Gammaproteobacteria</taxon>
        <taxon>Lysobacterales</taxon>
        <taxon>Lysobacteraceae</taxon>
        <taxon>Lysobacter</taxon>
    </lineage>
</organism>
<evidence type="ECO:0000313" key="1">
    <source>
        <dbReference type="EMBL" id="RDY66707.1"/>
    </source>
</evidence>
<protein>
    <submittedName>
        <fullName evidence="1">Uncharacterized protein</fullName>
    </submittedName>
</protein>